<feature type="binding site" evidence="10">
    <location>
        <begin position="10"/>
        <end position="12"/>
    </location>
    <ligand>
        <name>UDP-N-acetyl-alpha-D-glucosamine</name>
        <dbReference type="ChEBI" id="CHEBI:57705"/>
    </ligand>
</feature>
<evidence type="ECO:0000256" key="10">
    <source>
        <dbReference type="HAMAP-Rule" id="MF_00033"/>
    </source>
</evidence>
<evidence type="ECO:0000256" key="1">
    <source>
        <dbReference type="ARBA" id="ARBA00022475"/>
    </source>
</evidence>
<dbReference type="CDD" id="cd03785">
    <property type="entry name" value="GT28_MurG"/>
    <property type="match status" value="1"/>
</dbReference>
<feature type="binding site" evidence="10">
    <location>
        <position position="196"/>
    </location>
    <ligand>
        <name>UDP-N-acetyl-alpha-D-glucosamine</name>
        <dbReference type="ChEBI" id="CHEBI:57705"/>
    </ligand>
</feature>
<evidence type="ECO:0000256" key="4">
    <source>
        <dbReference type="ARBA" id="ARBA00022679"/>
    </source>
</evidence>
<evidence type="ECO:0000256" key="9">
    <source>
        <dbReference type="ARBA" id="ARBA00023316"/>
    </source>
</evidence>
<name>A0A383R6L8_PAEAL</name>
<keyword evidence="7 10" id="KW-0472">Membrane</keyword>
<keyword evidence="1 10" id="KW-1003">Cell membrane</keyword>
<evidence type="ECO:0000256" key="8">
    <source>
        <dbReference type="ARBA" id="ARBA00023306"/>
    </source>
</evidence>
<dbReference type="GO" id="GO:0008360">
    <property type="term" value="P:regulation of cell shape"/>
    <property type="evidence" value="ECO:0007669"/>
    <property type="project" value="UniProtKB-KW"/>
</dbReference>
<comment type="similarity">
    <text evidence="10">Belongs to the glycosyltransferase 28 family. MurG subfamily.</text>
</comment>
<dbReference type="Pfam" id="PF04101">
    <property type="entry name" value="Glyco_tran_28_C"/>
    <property type="match status" value="1"/>
</dbReference>
<evidence type="ECO:0000313" key="13">
    <source>
        <dbReference type="EMBL" id="SYX82578.1"/>
    </source>
</evidence>
<comment type="catalytic activity">
    <reaction evidence="10">
        <text>di-trans,octa-cis-undecaprenyl diphospho-N-acetyl-alpha-D-muramoyl-L-alanyl-D-glutamyl-meso-2,6-diaminopimeloyl-D-alanyl-D-alanine + UDP-N-acetyl-alpha-D-glucosamine = di-trans,octa-cis-undecaprenyl diphospho-[N-acetyl-alpha-D-glucosaminyl-(1-&gt;4)]-N-acetyl-alpha-D-muramoyl-L-alanyl-D-glutamyl-meso-2,6-diaminopimeloyl-D-alanyl-D-alanine + UDP + H(+)</text>
        <dbReference type="Rhea" id="RHEA:31227"/>
        <dbReference type="ChEBI" id="CHEBI:15378"/>
        <dbReference type="ChEBI" id="CHEBI:57705"/>
        <dbReference type="ChEBI" id="CHEBI:58223"/>
        <dbReference type="ChEBI" id="CHEBI:61387"/>
        <dbReference type="ChEBI" id="CHEBI:61388"/>
        <dbReference type="EC" id="2.4.1.227"/>
    </reaction>
</comment>
<dbReference type="InterPro" id="IPR006009">
    <property type="entry name" value="GlcNAc_MurG"/>
</dbReference>
<dbReference type="GO" id="GO:0050511">
    <property type="term" value="F:undecaprenyldiphospho-muramoylpentapeptide beta-N-acetylglucosaminyltransferase activity"/>
    <property type="evidence" value="ECO:0007669"/>
    <property type="project" value="UniProtKB-UniRule"/>
</dbReference>
<dbReference type="GO" id="GO:0051301">
    <property type="term" value="P:cell division"/>
    <property type="evidence" value="ECO:0007669"/>
    <property type="project" value="UniProtKB-KW"/>
</dbReference>
<evidence type="ECO:0000256" key="2">
    <source>
        <dbReference type="ARBA" id="ARBA00022618"/>
    </source>
</evidence>
<keyword evidence="2 10" id="KW-0132">Cell division</keyword>
<comment type="function">
    <text evidence="10">Cell wall formation. Catalyzes the transfer of a GlcNAc subunit on undecaprenyl-pyrophosphoryl-MurNAc-pentapeptide (lipid intermediate I) to form undecaprenyl-pyrophosphoryl-MurNAc-(pentapeptide)GlcNAc (lipid intermediate II).</text>
</comment>
<dbReference type="RefSeq" id="WP_138184898.1">
    <property type="nucleotide sequence ID" value="NZ_LS992241.1"/>
</dbReference>
<dbReference type="AlphaFoldDB" id="A0A383R6L8"/>
<keyword evidence="3 10" id="KW-0328">Glycosyltransferase</keyword>
<protein>
    <recommendedName>
        <fullName evidence="10">UDP-N-acetylglucosamine--N-acetylmuramyl-(pentapeptide) pyrophosphoryl-undecaprenol N-acetylglucosamine transferase</fullName>
        <ecNumber evidence="10">2.4.1.227</ecNumber>
    </recommendedName>
    <alternativeName>
        <fullName evidence="10">Undecaprenyl-PP-MurNAc-pentapeptide-UDPGlcNAc GlcNAc transferase</fullName>
    </alternativeName>
</protein>
<comment type="caution">
    <text evidence="10">Lacks conserved residue(s) required for the propagation of feature annotation.</text>
</comment>
<evidence type="ECO:0000259" key="11">
    <source>
        <dbReference type="Pfam" id="PF03033"/>
    </source>
</evidence>
<dbReference type="GO" id="GO:0009252">
    <property type="term" value="P:peptidoglycan biosynthetic process"/>
    <property type="evidence" value="ECO:0007669"/>
    <property type="project" value="UniProtKB-UniRule"/>
</dbReference>
<evidence type="ECO:0000256" key="5">
    <source>
        <dbReference type="ARBA" id="ARBA00022960"/>
    </source>
</evidence>
<feature type="domain" description="Glycosyltransferase family 28 N-terminal" evidence="11">
    <location>
        <begin position="3"/>
        <end position="142"/>
    </location>
</feature>
<comment type="pathway">
    <text evidence="10">Cell wall biogenesis; peptidoglycan biosynthesis.</text>
</comment>
<dbReference type="UniPathway" id="UPA00219"/>
<accession>A0A383R6L8</accession>
<dbReference type="InterPro" id="IPR004276">
    <property type="entry name" value="GlycoTrans_28_N"/>
</dbReference>
<keyword evidence="9 10" id="KW-0961">Cell wall biogenesis/degradation</keyword>
<gene>
    <name evidence="10 13" type="primary">murG</name>
    <name evidence="13" type="ORF">PBLR_11000</name>
</gene>
<keyword evidence="5 10" id="KW-0133">Cell shape</keyword>
<dbReference type="Gene3D" id="3.40.50.2000">
    <property type="entry name" value="Glycogen Phosphorylase B"/>
    <property type="match status" value="2"/>
</dbReference>
<evidence type="ECO:0000313" key="14">
    <source>
        <dbReference type="Proteomes" id="UP000304148"/>
    </source>
</evidence>
<dbReference type="GO" id="GO:0071555">
    <property type="term" value="P:cell wall organization"/>
    <property type="evidence" value="ECO:0007669"/>
    <property type="project" value="UniProtKB-KW"/>
</dbReference>
<dbReference type="Pfam" id="PF03033">
    <property type="entry name" value="Glyco_transf_28"/>
    <property type="match status" value="1"/>
</dbReference>
<dbReference type="GO" id="GO:0005975">
    <property type="term" value="P:carbohydrate metabolic process"/>
    <property type="evidence" value="ECO:0007669"/>
    <property type="project" value="InterPro"/>
</dbReference>
<evidence type="ECO:0000259" key="12">
    <source>
        <dbReference type="Pfam" id="PF04101"/>
    </source>
</evidence>
<dbReference type="PANTHER" id="PTHR21015:SF22">
    <property type="entry name" value="GLYCOSYLTRANSFERASE"/>
    <property type="match status" value="1"/>
</dbReference>
<feature type="binding site" evidence="10">
    <location>
        <position position="124"/>
    </location>
    <ligand>
        <name>UDP-N-acetyl-alpha-D-glucosamine</name>
        <dbReference type="ChEBI" id="CHEBI:57705"/>
    </ligand>
</feature>
<dbReference type="EC" id="2.4.1.227" evidence="10"/>
<feature type="domain" description="Glycosyl transferase family 28 C-terminal" evidence="12">
    <location>
        <begin position="189"/>
        <end position="357"/>
    </location>
</feature>
<comment type="subcellular location">
    <subcellularLocation>
        <location evidence="10">Cell membrane</location>
        <topology evidence="10">Peripheral membrane protein</topology>
        <orientation evidence="10">Cytoplasmic side</orientation>
    </subcellularLocation>
</comment>
<evidence type="ECO:0000256" key="7">
    <source>
        <dbReference type="ARBA" id="ARBA00023136"/>
    </source>
</evidence>
<dbReference type="HAMAP" id="MF_00033">
    <property type="entry name" value="MurG"/>
    <property type="match status" value="1"/>
</dbReference>
<evidence type="ECO:0000256" key="3">
    <source>
        <dbReference type="ARBA" id="ARBA00022676"/>
    </source>
</evidence>
<dbReference type="GO" id="GO:0005886">
    <property type="term" value="C:plasma membrane"/>
    <property type="evidence" value="ECO:0007669"/>
    <property type="project" value="UniProtKB-SubCell"/>
</dbReference>
<dbReference type="SUPFAM" id="SSF53756">
    <property type="entry name" value="UDP-Glycosyltransferase/glycogen phosphorylase"/>
    <property type="match status" value="1"/>
</dbReference>
<keyword evidence="4 10" id="KW-0808">Transferase</keyword>
<organism evidence="13 14">
    <name type="scientific">Paenibacillus alvei</name>
    <name type="common">Bacillus alvei</name>
    <dbReference type="NCBI Taxonomy" id="44250"/>
    <lineage>
        <taxon>Bacteria</taxon>
        <taxon>Bacillati</taxon>
        <taxon>Bacillota</taxon>
        <taxon>Bacilli</taxon>
        <taxon>Bacillales</taxon>
        <taxon>Paenibacillaceae</taxon>
        <taxon>Paenibacillus</taxon>
    </lineage>
</organism>
<keyword evidence="6 10" id="KW-0573">Peptidoglycan synthesis</keyword>
<feature type="binding site" evidence="10">
    <location>
        <position position="254"/>
    </location>
    <ligand>
        <name>UDP-N-acetyl-alpha-D-glucosamine</name>
        <dbReference type="ChEBI" id="CHEBI:57705"/>
    </ligand>
</feature>
<dbReference type="GO" id="GO:0051991">
    <property type="term" value="F:UDP-N-acetyl-D-glucosamine:N-acetylmuramoyl-L-alanyl-D-glutamyl-meso-2,6-diaminopimelyl-D-alanyl-D-alanine-diphosphoundecaprenol 4-beta-N-acetylglucosaminlytransferase activity"/>
    <property type="evidence" value="ECO:0007669"/>
    <property type="project" value="RHEA"/>
</dbReference>
<feature type="binding site" evidence="10">
    <location>
        <position position="299"/>
    </location>
    <ligand>
        <name>UDP-N-acetyl-alpha-D-glucosamine</name>
        <dbReference type="ChEBI" id="CHEBI:57705"/>
    </ligand>
</feature>
<dbReference type="EMBL" id="LS992241">
    <property type="protein sequence ID" value="SYX82578.1"/>
    <property type="molecule type" value="Genomic_DNA"/>
</dbReference>
<sequence>MRVVLSGGGTGGHIYPAVAIARECEKQYPGSAFLYIGTEKGLESRLVPEEGLDFRAIEITGFRRKLSMENFKTIMRFIRGVGKAKEMLREFKPDVVVGTGGYVCGPVVYAAAKLGIPTVIHEQNVIPGLTNTFLSRYTSTVAVSFEQSAPYFKKAKNVVYCGNPRATAVMEAEKARGFATLGLPSDSRIVLIVGGSRGAKAVNKAMIGMAPLLKQLPDVHFVYVTGQSYYENTRKAVLQTSDAVRNHLHVLPYISNMPEVLAATTLAVSRAGASSLAEMTALGIPSILIPSPNVTNNHQEANARSLQDEGAAIMITEKELSTEALFGHIKSLMTDEAKRKNMSDAAKSFGQPDAAARVVAELQRLSGK</sequence>
<dbReference type="PANTHER" id="PTHR21015">
    <property type="entry name" value="UDP-N-ACETYLGLUCOSAMINE--N-ACETYLMURAMYL-(PENTAPEPTIDE) PYROPHOSPHORYL-UNDECAPRENOL N-ACETYLGLUCOSAMINE TRANSFERASE 1"/>
    <property type="match status" value="1"/>
</dbReference>
<proteinExistence type="inferred from homology"/>
<evidence type="ECO:0000256" key="6">
    <source>
        <dbReference type="ARBA" id="ARBA00022984"/>
    </source>
</evidence>
<dbReference type="Proteomes" id="UP000304148">
    <property type="component" value="Chromosome"/>
</dbReference>
<dbReference type="InterPro" id="IPR007235">
    <property type="entry name" value="Glyco_trans_28_C"/>
</dbReference>
<reference evidence="14" key="1">
    <citation type="submission" date="2018-08" db="EMBL/GenBank/DDBJ databases">
        <authorList>
            <person name="Chevrot R."/>
        </authorList>
    </citation>
    <scope>NUCLEOTIDE SEQUENCE [LARGE SCALE GENOMIC DNA]</scope>
</reference>
<dbReference type="NCBIfam" id="TIGR01133">
    <property type="entry name" value="murG"/>
    <property type="match status" value="1"/>
</dbReference>
<keyword evidence="8 10" id="KW-0131">Cell cycle</keyword>